<keyword evidence="1" id="KW-1003">Cell membrane</keyword>
<dbReference type="InterPro" id="IPR005372">
    <property type="entry name" value="UPF0182"/>
</dbReference>
<evidence type="ECO:0000256" key="2">
    <source>
        <dbReference type="ARBA" id="ARBA00022692"/>
    </source>
</evidence>
<name>A0A926DPZ2_9FIRM</name>
<keyword evidence="3 6" id="KW-1133">Transmembrane helix</keyword>
<evidence type="ECO:0000256" key="6">
    <source>
        <dbReference type="SAM" id="Phobius"/>
    </source>
</evidence>
<feature type="transmembrane region" description="Helical" evidence="6">
    <location>
        <begin position="91"/>
        <end position="115"/>
    </location>
</feature>
<dbReference type="GO" id="GO:0005576">
    <property type="term" value="C:extracellular region"/>
    <property type="evidence" value="ECO:0007669"/>
    <property type="project" value="TreeGrafter"/>
</dbReference>
<keyword evidence="8" id="KW-1185">Reference proteome</keyword>
<evidence type="ECO:0000256" key="1">
    <source>
        <dbReference type="ARBA" id="ARBA00022475"/>
    </source>
</evidence>
<dbReference type="RefSeq" id="WP_249313102.1">
    <property type="nucleotide sequence ID" value="NZ_JACRSU010000003.1"/>
</dbReference>
<evidence type="ECO:0000313" key="7">
    <source>
        <dbReference type="EMBL" id="MBC8541170.1"/>
    </source>
</evidence>
<dbReference type="PANTHER" id="PTHR39344:SF1">
    <property type="entry name" value="UPF0182 PROTEIN SLL1060"/>
    <property type="match status" value="1"/>
</dbReference>
<feature type="region of interest" description="Disordered" evidence="5">
    <location>
        <begin position="874"/>
        <end position="910"/>
    </location>
</feature>
<sequence>MDLKNGFGGFGTFGGFGGNDSSGGFGSAKDMAEKFKRGNGKMTKGKKILLIVIVALVLLVLFAGRILNFVMDIWQVNEVGSGYTDIFWKNFFCRLAVSASGFLIVFIAATINLFVLRRLAFIKHTNVSFLEKKWPYFLFALVFSVVFGGIMGENAYVELLTALNYTDFNTVDPLFGRDIGYYVFIRPFFNTIVTSLKSVFLLQAILVAVVYVAVFMMSGIRNVKEMVITQRGALTHVLANVLLYYITMIFSYRLAAEGLMYGKFGGNGDIVGAGFIETNIWLKYYQFAPYIILAAVLFAVFFLWRKKYKASIGFVAAVPVIYLAVLLVSVLTQQFVVAPDERNHQTPYIKHNMEATQNAFGLNDIREVQFDFNKQLTNDVIRENKDELLNTRVIDFGASLTAYNQLQYLRKYYTFNDIDVVPYNIDGNLTGVFMSARELNKENLEESARSYTNEKFRYTHGFGVAASPFNQITEDGQPAFVIKDIPPKSTNGMPEITQPRIYYGESTNDYVIVGSNNKELDYSEGYQDIEYTYDGDSGVQMSFFKKLLFSIYYGDYKMFFSGNIDNSSKILINRNISERVKMVAPFFKYEGDPCIVVDDDGKIKWVVDGYTYSDQYPYSQSFNGVNYIRNSVKAIVDAYTGDVKFYIIDPDDPIVNTYKKIYPSLFADEPIPEAIKNHLTVPEGLFTLQSKVYQRYHLDDAGQFYDQSDVWRVSTEKYQNNEVTVTPYFNMFTIEGETEPELVLTIPYVLGDKYNMVGILMLRSSPEHYGEMVLYRIPKSNTVYGPMQIENKIDNDPDISREMTLWGQGGSTVIRGNLLVIPFENSIFYVEPVYITSQNNASLPEVKRIIVAYKDAVAMAPTLEEALSEVLKTSDGLNPSHLTQTTEPTQPNGEDVTPPAQNNAPDPSKAAEEIQKVLDAYDAFKSSSGKNDWNKMGQDLDELDKAINGLR</sequence>
<reference evidence="7" key="1">
    <citation type="submission" date="2020-08" db="EMBL/GenBank/DDBJ databases">
        <title>Genome public.</title>
        <authorList>
            <person name="Liu C."/>
            <person name="Sun Q."/>
        </authorList>
    </citation>
    <scope>NUCLEOTIDE SEQUENCE</scope>
    <source>
        <strain evidence="7">H8</strain>
    </source>
</reference>
<keyword evidence="2 6" id="KW-0812">Transmembrane</keyword>
<organism evidence="7 8">
    <name type="scientific">Congzhengia minquanensis</name>
    <dbReference type="NCBI Taxonomy" id="2763657"/>
    <lineage>
        <taxon>Bacteria</taxon>
        <taxon>Bacillati</taxon>
        <taxon>Bacillota</taxon>
        <taxon>Clostridia</taxon>
        <taxon>Eubacteriales</taxon>
        <taxon>Oscillospiraceae</taxon>
        <taxon>Congzhengia</taxon>
    </lineage>
</organism>
<dbReference type="Pfam" id="PF03699">
    <property type="entry name" value="UPF0182"/>
    <property type="match status" value="1"/>
</dbReference>
<feature type="compositionally biased region" description="Polar residues" evidence="5">
    <location>
        <begin position="875"/>
        <end position="892"/>
    </location>
</feature>
<feature type="transmembrane region" description="Helical" evidence="6">
    <location>
        <begin position="136"/>
        <end position="157"/>
    </location>
</feature>
<evidence type="ECO:0000256" key="5">
    <source>
        <dbReference type="SAM" id="MobiDB-lite"/>
    </source>
</evidence>
<accession>A0A926DPZ2</accession>
<feature type="transmembrane region" description="Helical" evidence="6">
    <location>
        <begin position="287"/>
        <end position="304"/>
    </location>
</feature>
<feature type="transmembrane region" description="Helical" evidence="6">
    <location>
        <begin position="200"/>
        <end position="220"/>
    </location>
</feature>
<proteinExistence type="predicted"/>
<dbReference type="EMBL" id="JACRSU010000003">
    <property type="protein sequence ID" value="MBC8541170.1"/>
    <property type="molecule type" value="Genomic_DNA"/>
</dbReference>
<evidence type="ECO:0000256" key="4">
    <source>
        <dbReference type="ARBA" id="ARBA00023136"/>
    </source>
</evidence>
<feature type="transmembrane region" description="Helical" evidence="6">
    <location>
        <begin position="48"/>
        <end position="71"/>
    </location>
</feature>
<dbReference type="PANTHER" id="PTHR39344">
    <property type="entry name" value="UPF0182 PROTEIN SLL1060"/>
    <property type="match status" value="1"/>
</dbReference>
<feature type="transmembrane region" description="Helical" evidence="6">
    <location>
        <begin position="311"/>
        <end position="331"/>
    </location>
</feature>
<evidence type="ECO:0000256" key="3">
    <source>
        <dbReference type="ARBA" id="ARBA00022989"/>
    </source>
</evidence>
<dbReference type="AlphaFoldDB" id="A0A926DPZ2"/>
<protein>
    <submittedName>
        <fullName evidence="7">UPF0182 family protein</fullName>
    </submittedName>
</protein>
<evidence type="ECO:0000313" key="8">
    <source>
        <dbReference type="Proteomes" id="UP000611762"/>
    </source>
</evidence>
<dbReference type="Proteomes" id="UP000611762">
    <property type="component" value="Unassembled WGS sequence"/>
</dbReference>
<feature type="transmembrane region" description="Helical" evidence="6">
    <location>
        <begin position="232"/>
        <end position="252"/>
    </location>
</feature>
<comment type="caution">
    <text evidence="7">The sequence shown here is derived from an EMBL/GenBank/DDBJ whole genome shotgun (WGS) entry which is preliminary data.</text>
</comment>
<dbReference type="GO" id="GO:0016020">
    <property type="term" value="C:membrane"/>
    <property type="evidence" value="ECO:0007669"/>
    <property type="project" value="InterPro"/>
</dbReference>
<gene>
    <name evidence="7" type="ORF">H8698_09310</name>
</gene>
<keyword evidence="4 6" id="KW-0472">Membrane</keyword>